<sequence length="72" mass="7891">LVKTGLAVLKRKTSIGITTVDEGNFVFEVRDSLFYIVEVISGKYSGSAEVSVDSVNNIILKLEEKDIDSLIN</sequence>
<reference evidence="1" key="1">
    <citation type="journal article" date="2014" name="Front. Microbiol.">
        <title>High frequency of phylogenetically diverse reductive dehalogenase-homologous genes in deep subseafloor sedimentary metagenomes.</title>
        <authorList>
            <person name="Kawai M."/>
            <person name="Futagami T."/>
            <person name="Toyoda A."/>
            <person name="Takaki Y."/>
            <person name="Nishi S."/>
            <person name="Hori S."/>
            <person name="Arai W."/>
            <person name="Tsubouchi T."/>
            <person name="Morono Y."/>
            <person name="Uchiyama I."/>
            <person name="Ito T."/>
            <person name="Fujiyama A."/>
            <person name="Inagaki F."/>
            <person name="Takami H."/>
        </authorList>
    </citation>
    <scope>NUCLEOTIDE SEQUENCE</scope>
    <source>
        <strain evidence="1">Expedition CK06-06</strain>
    </source>
</reference>
<protein>
    <submittedName>
        <fullName evidence="1">Uncharacterized protein</fullName>
    </submittedName>
</protein>
<proteinExistence type="predicted"/>
<evidence type="ECO:0000313" key="1">
    <source>
        <dbReference type="EMBL" id="GAI21256.1"/>
    </source>
</evidence>
<organism evidence="1">
    <name type="scientific">marine sediment metagenome</name>
    <dbReference type="NCBI Taxonomy" id="412755"/>
    <lineage>
        <taxon>unclassified sequences</taxon>
        <taxon>metagenomes</taxon>
        <taxon>ecological metagenomes</taxon>
    </lineage>
</organism>
<name>X1MTA5_9ZZZZ</name>
<dbReference type="AlphaFoldDB" id="X1MTA5"/>
<feature type="non-terminal residue" evidence="1">
    <location>
        <position position="1"/>
    </location>
</feature>
<comment type="caution">
    <text evidence="1">The sequence shown here is derived from an EMBL/GenBank/DDBJ whole genome shotgun (WGS) entry which is preliminary data.</text>
</comment>
<accession>X1MTA5</accession>
<gene>
    <name evidence="1" type="ORF">S06H3_35214</name>
</gene>
<dbReference type="EMBL" id="BARV01021233">
    <property type="protein sequence ID" value="GAI21256.1"/>
    <property type="molecule type" value="Genomic_DNA"/>
</dbReference>